<organism evidence="1 2">
    <name type="scientific">Chrysodeixis includens</name>
    <name type="common">Soybean looper</name>
    <name type="synonym">Pseudoplusia includens</name>
    <dbReference type="NCBI Taxonomy" id="689277"/>
    <lineage>
        <taxon>Eukaryota</taxon>
        <taxon>Metazoa</taxon>
        <taxon>Ecdysozoa</taxon>
        <taxon>Arthropoda</taxon>
        <taxon>Hexapoda</taxon>
        <taxon>Insecta</taxon>
        <taxon>Pterygota</taxon>
        <taxon>Neoptera</taxon>
        <taxon>Endopterygota</taxon>
        <taxon>Lepidoptera</taxon>
        <taxon>Glossata</taxon>
        <taxon>Ditrysia</taxon>
        <taxon>Noctuoidea</taxon>
        <taxon>Noctuidae</taxon>
        <taxon>Plusiinae</taxon>
        <taxon>Chrysodeixis</taxon>
    </lineage>
</organism>
<accession>A0A9N8PYS9</accession>
<evidence type="ECO:0000313" key="2">
    <source>
        <dbReference type="Proteomes" id="UP001154114"/>
    </source>
</evidence>
<proteinExistence type="predicted"/>
<dbReference type="Proteomes" id="UP001154114">
    <property type="component" value="Chromosome 4"/>
</dbReference>
<sequence>MPCPMTGIVILFGFMWNLNINRPSYIISMVGLKATLSQPPSPGSYLPELSSTVIGIGPGAFSRKVTYHMHVGLPTFFKGIEKIILSPHLTDPKSTAFTFDTR</sequence>
<dbReference type="EMBL" id="LR824007">
    <property type="protein sequence ID" value="CAD0196036.1"/>
    <property type="molecule type" value="Genomic_DNA"/>
</dbReference>
<name>A0A9N8PYS9_CHRIL</name>
<reference evidence="1" key="1">
    <citation type="submission" date="2021-12" db="EMBL/GenBank/DDBJ databases">
        <authorList>
            <person name="King R."/>
        </authorList>
    </citation>
    <scope>NUCLEOTIDE SEQUENCE</scope>
</reference>
<keyword evidence="2" id="KW-1185">Reference proteome</keyword>
<dbReference type="AlphaFoldDB" id="A0A9N8PYS9"/>
<evidence type="ECO:0000313" key="1">
    <source>
        <dbReference type="EMBL" id="CAD0196036.1"/>
    </source>
</evidence>
<protein>
    <submittedName>
        <fullName evidence="1">Uncharacterized protein</fullName>
    </submittedName>
</protein>
<gene>
    <name evidence="1" type="ORF">CINC_LOCUS10331</name>
</gene>